<sequence length="309" mass="34478">MSPQLSIVIPVYNSQITLPHLVSRLREVLDQQYAAYEIVLVDDGSRDQSWSILEQLKAAHGARLRIARLLINSGQHNATLCGLNLSRGEIVITMDDDLQNPPEEIPKLVEAIQRGFDLAIGAYDSKKHSRFRNLGGHIVDMALQGIFRLPTGFQLTSFRAARRPVVENACHMGGVFPYITAMLFANASSYTNVPVCHEPRGHGRSNYNLRRSLKLVANLLFSYSSYPVWLMLALTIGAFLVSLVFGILTIIRALSQDISVPGWASTVVIVSLFNAMTMLSLTVFGVYLARISQQLTRSRRPYVIRDLHD</sequence>
<keyword evidence="2" id="KW-0328">Glycosyltransferase</keyword>
<protein>
    <submittedName>
        <fullName evidence="10">Glycosyltransferase</fullName>
    </submittedName>
</protein>
<evidence type="ECO:0000256" key="5">
    <source>
        <dbReference type="ARBA" id="ARBA00022985"/>
    </source>
</evidence>
<comment type="caution">
    <text evidence="10">The sequence shown here is derived from an EMBL/GenBank/DDBJ whole genome shotgun (WGS) entry which is preliminary data.</text>
</comment>
<evidence type="ECO:0000256" key="2">
    <source>
        <dbReference type="ARBA" id="ARBA00022676"/>
    </source>
</evidence>
<dbReference type="InterPro" id="IPR001173">
    <property type="entry name" value="Glyco_trans_2-like"/>
</dbReference>
<dbReference type="PANTHER" id="PTHR48090">
    <property type="entry name" value="UNDECAPRENYL-PHOSPHATE 4-DEOXY-4-FORMAMIDO-L-ARABINOSE TRANSFERASE-RELATED"/>
    <property type="match status" value="1"/>
</dbReference>
<evidence type="ECO:0000256" key="8">
    <source>
        <dbReference type="SAM" id="Phobius"/>
    </source>
</evidence>
<dbReference type="RefSeq" id="WP_169248209.1">
    <property type="nucleotide sequence ID" value="NZ_SPMZ01000017.1"/>
</dbReference>
<dbReference type="PANTHER" id="PTHR48090:SF3">
    <property type="entry name" value="UNDECAPRENYL-PHOSPHATE 4-DEOXY-4-FORMAMIDO-L-ARABINOSE TRANSFERASE"/>
    <property type="match status" value="1"/>
</dbReference>
<gene>
    <name evidence="10" type="ORF">E4P82_06825</name>
</gene>
<keyword evidence="5" id="KW-0448">Lipopolysaccharide biosynthesis</keyword>
<name>A0ABX1TJR2_9GAMM</name>
<keyword evidence="4 8" id="KW-0812">Transmembrane</keyword>
<evidence type="ECO:0000256" key="7">
    <source>
        <dbReference type="ARBA" id="ARBA00023136"/>
    </source>
</evidence>
<evidence type="ECO:0000256" key="1">
    <source>
        <dbReference type="ARBA" id="ARBA00022475"/>
    </source>
</evidence>
<dbReference type="Proteomes" id="UP000760480">
    <property type="component" value="Unassembled WGS sequence"/>
</dbReference>
<evidence type="ECO:0000313" key="11">
    <source>
        <dbReference type="Proteomes" id="UP000760480"/>
    </source>
</evidence>
<keyword evidence="1" id="KW-1003">Cell membrane</keyword>
<dbReference type="InterPro" id="IPR050256">
    <property type="entry name" value="Glycosyltransferase_2"/>
</dbReference>
<feature type="domain" description="Glycosyltransferase 2-like" evidence="9">
    <location>
        <begin position="6"/>
        <end position="137"/>
    </location>
</feature>
<dbReference type="CDD" id="cd04187">
    <property type="entry name" value="DPM1_like_bac"/>
    <property type="match status" value="1"/>
</dbReference>
<feature type="transmembrane region" description="Helical" evidence="8">
    <location>
        <begin position="263"/>
        <end position="289"/>
    </location>
</feature>
<keyword evidence="3" id="KW-0808">Transferase</keyword>
<evidence type="ECO:0000313" key="10">
    <source>
        <dbReference type="EMBL" id="NMQ18947.1"/>
    </source>
</evidence>
<dbReference type="Gene3D" id="3.90.550.10">
    <property type="entry name" value="Spore Coat Polysaccharide Biosynthesis Protein SpsA, Chain A"/>
    <property type="match status" value="1"/>
</dbReference>
<dbReference type="SUPFAM" id="SSF53448">
    <property type="entry name" value="Nucleotide-diphospho-sugar transferases"/>
    <property type="match status" value="1"/>
</dbReference>
<feature type="transmembrane region" description="Helical" evidence="8">
    <location>
        <begin position="228"/>
        <end position="251"/>
    </location>
</feature>
<evidence type="ECO:0000259" key="9">
    <source>
        <dbReference type="Pfam" id="PF00535"/>
    </source>
</evidence>
<organism evidence="10 11">
    <name type="scientific">Candidatus Competibacter phosphatis</name>
    <dbReference type="NCBI Taxonomy" id="221280"/>
    <lineage>
        <taxon>Bacteria</taxon>
        <taxon>Pseudomonadati</taxon>
        <taxon>Pseudomonadota</taxon>
        <taxon>Gammaproteobacteria</taxon>
        <taxon>Candidatus Competibacteraceae</taxon>
        <taxon>Candidatus Competibacter</taxon>
    </lineage>
</organism>
<dbReference type="Pfam" id="PF00535">
    <property type="entry name" value="Glycos_transf_2"/>
    <property type="match status" value="1"/>
</dbReference>
<evidence type="ECO:0000256" key="6">
    <source>
        <dbReference type="ARBA" id="ARBA00022989"/>
    </source>
</evidence>
<accession>A0ABX1TJR2</accession>
<reference evidence="10 11" key="1">
    <citation type="submission" date="2019-03" db="EMBL/GenBank/DDBJ databases">
        <title>Metabolic reconstructions from genomes of highly enriched 'Candidatus Accumulibacter' and 'Candidatus Competibacter' bioreactor populations.</title>
        <authorList>
            <person name="Annavajhala M.K."/>
            <person name="Welles L."/>
            <person name="Abbas B."/>
            <person name="Sorokin D."/>
            <person name="Park H."/>
            <person name="Van Loosdrecht M."/>
            <person name="Chandran K."/>
        </authorList>
    </citation>
    <scope>NUCLEOTIDE SEQUENCE [LARGE SCALE GENOMIC DNA]</scope>
    <source>
        <strain evidence="10 11">SBR_G</strain>
    </source>
</reference>
<keyword evidence="6 8" id="KW-1133">Transmembrane helix</keyword>
<proteinExistence type="predicted"/>
<dbReference type="EMBL" id="SPMZ01000017">
    <property type="protein sequence ID" value="NMQ18947.1"/>
    <property type="molecule type" value="Genomic_DNA"/>
</dbReference>
<evidence type="ECO:0000256" key="3">
    <source>
        <dbReference type="ARBA" id="ARBA00022679"/>
    </source>
</evidence>
<dbReference type="InterPro" id="IPR029044">
    <property type="entry name" value="Nucleotide-diphossugar_trans"/>
</dbReference>
<keyword evidence="11" id="KW-1185">Reference proteome</keyword>
<keyword evidence="7 8" id="KW-0472">Membrane</keyword>
<evidence type="ECO:0000256" key="4">
    <source>
        <dbReference type="ARBA" id="ARBA00022692"/>
    </source>
</evidence>